<dbReference type="AlphaFoldDB" id="M8BP85"/>
<dbReference type="InterPro" id="IPR001005">
    <property type="entry name" value="SANT/Myb"/>
</dbReference>
<dbReference type="GO" id="GO:0000978">
    <property type="term" value="F:RNA polymerase II cis-regulatory region sequence-specific DNA binding"/>
    <property type="evidence" value="ECO:0007669"/>
    <property type="project" value="TreeGrafter"/>
</dbReference>
<organism evidence="1">
    <name type="scientific">Aegilops tauschii</name>
    <name type="common">Tausch's goatgrass</name>
    <name type="synonym">Aegilops squarrosa</name>
    <dbReference type="NCBI Taxonomy" id="37682"/>
    <lineage>
        <taxon>Eukaryota</taxon>
        <taxon>Viridiplantae</taxon>
        <taxon>Streptophyta</taxon>
        <taxon>Embryophyta</taxon>
        <taxon>Tracheophyta</taxon>
        <taxon>Spermatophyta</taxon>
        <taxon>Magnoliopsida</taxon>
        <taxon>Liliopsida</taxon>
        <taxon>Poales</taxon>
        <taxon>Poaceae</taxon>
        <taxon>BOP clade</taxon>
        <taxon>Pooideae</taxon>
        <taxon>Triticodae</taxon>
        <taxon>Triticeae</taxon>
        <taxon>Triticinae</taxon>
        <taxon>Aegilops</taxon>
    </lineage>
</organism>
<reference evidence="1" key="1">
    <citation type="submission" date="2015-06" db="UniProtKB">
        <authorList>
            <consortium name="EnsemblPlants"/>
        </authorList>
    </citation>
    <scope>IDENTIFICATION</scope>
</reference>
<dbReference type="EnsemblPlants" id="EMT04762">
    <property type="protein sequence ID" value="EMT04762"/>
    <property type="gene ID" value="F775_14628"/>
</dbReference>
<dbReference type="PANTHER" id="PTHR45614:SF80">
    <property type="match status" value="1"/>
</dbReference>
<dbReference type="Pfam" id="PF00249">
    <property type="entry name" value="Myb_DNA-binding"/>
    <property type="match status" value="1"/>
</dbReference>
<evidence type="ECO:0000313" key="1">
    <source>
        <dbReference type="EnsemblPlants" id="EMT04762"/>
    </source>
</evidence>
<dbReference type="GO" id="GO:0000981">
    <property type="term" value="F:DNA-binding transcription factor activity, RNA polymerase II-specific"/>
    <property type="evidence" value="ECO:0007669"/>
    <property type="project" value="TreeGrafter"/>
</dbReference>
<dbReference type="CDD" id="cd00167">
    <property type="entry name" value="SANT"/>
    <property type="match status" value="1"/>
</dbReference>
<proteinExistence type="predicted"/>
<dbReference type="InterPro" id="IPR050560">
    <property type="entry name" value="MYB_TF"/>
</dbReference>
<accession>M8BP85</accession>
<dbReference type="SUPFAM" id="SSF46689">
    <property type="entry name" value="Homeodomain-like"/>
    <property type="match status" value="1"/>
</dbReference>
<dbReference type="PANTHER" id="PTHR45614">
    <property type="entry name" value="MYB PROTEIN-RELATED"/>
    <property type="match status" value="1"/>
</dbReference>
<dbReference type="PROSITE" id="PS50090">
    <property type="entry name" value="MYB_LIKE"/>
    <property type="match status" value="1"/>
</dbReference>
<protein>
    <submittedName>
        <fullName evidence="1">Transcription factor MYB98</fullName>
    </submittedName>
</protein>
<sequence length="340" mass="37808">MGIILARRLTRLSSSASSDPICMTQLGRFGRPKITLKQHKICQQQNKRKIWTDAEDMDLIELHQTWGNRWSVIARLLSDRSENAVKNNYNATKRSLNAKRQLKKRNSKQPPPSQLSLLAEYIRSLEPHTGPPAETPLVSPPLYHDQEHGEKMGMARRDATIIIAPTTQAHQTYPNPAMTGMYYHPNPTNMQYWAPDLNVVDGQNKGYSHYIPPNAHLNHFLSYGLLPTQMVSEQDIQQAVNASMNMSAFTGQHTLPTSNLKAVAEMHHESSANNQLGNMGGGASDWSYYYSMDAACPSGSAGGSGSGSDPDDIDVVQMASSEFATQDREVVTLSRLPRFK</sequence>
<dbReference type="InterPro" id="IPR009057">
    <property type="entry name" value="Homeodomain-like_sf"/>
</dbReference>
<dbReference type="SMART" id="SM00717">
    <property type="entry name" value="SANT"/>
    <property type="match status" value="1"/>
</dbReference>
<dbReference type="GO" id="GO:0005634">
    <property type="term" value="C:nucleus"/>
    <property type="evidence" value="ECO:0007669"/>
    <property type="project" value="TreeGrafter"/>
</dbReference>
<name>M8BP85_AEGTA</name>
<dbReference type="Gene3D" id="1.10.10.60">
    <property type="entry name" value="Homeodomain-like"/>
    <property type="match status" value="1"/>
</dbReference>